<gene>
    <name evidence="1" type="ORF">ERS007657_03661</name>
    <name evidence="3" type="ORF">ERS007739_02495</name>
    <name evidence="2" type="ORF">ERS027661_04103</name>
</gene>
<dbReference type="AlphaFoldDB" id="A0A654U5X9"/>
<evidence type="ECO:0000313" key="1">
    <source>
        <dbReference type="EMBL" id="CFS03065.1"/>
    </source>
</evidence>
<evidence type="ECO:0000313" key="6">
    <source>
        <dbReference type="Proteomes" id="UP000049023"/>
    </source>
</evidence>
<protein>
    <submittedName>
        <fullName evidence="1">Uncharacterized protein</fullName>
    </submittedName>
</protein>
<dbReference type="EMBL" id="CGCX01001893">
    <property type="protein sequence ID" value="CFS03065.1"/>
    <property type="molecule type" value="Genomic_DNA"/>
</dbReference>
<organism evidence="1 5">
    <name type="scientific">Mycobacterium tuberculosis</name>
    <dbReference type="NCBI Taxonomy" id="1773"/>
    <lineage>
        <taxon>Bacteria</taxon>
        <taxon>Bacillati</taxon>
        <taxon>Actinomycetota</taxon>
        <taxon>Actinomycetes</taxon>
        <taxon>Mycobacteriales</taxon>
        <taxon>Mycobacteriaceae</taxon>
        <taxon>Mycobacterium</taxon>
        <taxon>Mycobacterium tuberculosis complex</taxon>
    </lineage>
</organism>
<reference evidence="4 5" key="1">
    <citation type="submission" date="2015-03" db="EMBL/GenBank/DDBJ databases">
        <authorList>
            <consortium name="Pathogen Informatics"/>
        </authorList>
    </citation>
    <scope>NUCLEOTIDE SEQUENCE [LARGE SCALE GENOMIC DNA]</scope>
    <source>
        <strain evidence="2 6">Bir 187</strain>
        <strain evidence="1 5">C09601061</strain>
        <strain evidence="4">N09902308</strain>
    </source>
</reference>
<accession>A0A654U5X9</accession>
<dbReference type="Proteomes" id="UP000039021">
    <property type="component" value="Unassembled WGS sequence"/>
</dbReference>
<evidence type="ECO:0000313" key="5">
    <source>
        <dbReference type="Proteomes" id="UP000046680"/>
    </source>
</evidence>
<evidence type="ECO:0000313" key="2">
    <source>
        <dbReference type="EMBL" id="CKT24144.1"/>
    </source>
</evidence>
<dbReference type="Proteomes" id="UP000049023">
    <property type="component" value="Unassembled WGS sequence"/>
</dbReference>
<reference evidence="3" key="2">
    <citation type="submission" date="2015-03" db="EMBL/GenBank/DDBJ databases">
        <authorList>
            <consortium name="Pathogen Informatics"/>
            <person name="Murphy D."/>
        </authorList>
    </citation>
    <scope>NUCLEOTIDE SEQUENCE</scope>
    <source>
        <strain evidence="3">N09902308</strain>
    </source>
</reference>
<dbReference type="EMBL" id="CNFU01001262">
    <property type="protein sequence ID" value="CKT24144.1"/>
    <property type="molecule type" value="Genomic_DNA"/>
</dbReference>
<dbReference type="EMBL" id="CSBK01001155">
    <property type="protein sequence ID" value="COY36914.1"/>
    <property type="molecule type" value="Genomic_DNA"/>
</dbReference>
<evidence type="ECO:0000313" key="4">
    <source>
        <dbReference type="Proteomes" id="UP000039021"/>
    </source>
</evidence>
<name>A0A654U5X9_MYCTX</name>
<sequence>MDAERQPLGGQILNLPLKVGELADKTGPSVDDQKDVAVWIGRNGLTWIVTQLPVHPDRAHSVFLEGGFPLPHDGLHLCDHPVDLVGLGPIGYPTDVWKVFEIDQPAAT</sequence>
<proteinExistence type="predicted"/>
<evidence type="ECO:0000313" key="3">
    <source>
        <dbReference type="EMBL" id="COY36914.1"/>
    </source>
</evidence>
<dbReference type="Proteomes" id="UP000046680">
    <property type="component" value="Unassembled WGS sequence"/>
</dbReference>